<proteinExistence type="predicted"/>
<dbReference type="InterPro" id="IPR036866">
    <property type="entry name" value="RibonucZ/Hydroxyglut_hydro"/>
</dbReference>
<reference evidence="3 4" key="1">
    <citation type="submission" date="2016-08" db="EMBL/GenBank/DDBJ databases">
        <title>Draft genome sequence of Candidatus Piscirickettsia litoralis, from seawater.</title>
        <authorList>
            <person name="Wan X."/>
            <person name="Lee A.J."/>
            <person name="Hou S."/>
            <person name="Donachie S.P."/>
        </authorList>
    </citation>
    <scope>NUCLEOTIDE SEQUENCE [LARGE SCALE GENOMIC DNA]</scope>
    <source>
        <strain evidence="3 4">Y2</strain>
    </source>
</reference>
<name>A0ABX2ZWD2_9GAMM</name>
<evidence type="ECO:0000313" key="4">
    <source>
        <dbReference type="Proteomes" id="UP000094329"/>
    </source>
</evidence>
<dbReference type="SUPFAM" id="SSF56281">
    <property type="entry name" value="Metallo-hydrolase/oxidoreductase"/>
    <property type="match status" value="1"/>
</dbReference>
<evidence type="ECO:0000259" key="2">
    <source>
        <dbReference type="Pfam" id="PF12706"/>
    </source>
</evidence>
<evidence type="ECO:0000256" key="1">
    <source>
        <dbReference type="ARBA" id="ARBA00022801"/>
    </source>
</evidence>
<dbReference type="Proteomes" id="UP000094329">
    <property type="component" value="Unassembled WGS sequence"/>
</dbReference>
<dbReference type="InterPro" id="IPR001279">
    <property type="entry name" value="Metallo-B-lactamas"/>
</dbReference>
<protein>
    <recommendedName>
        <fullName evidence="2">Metallo-beta-lactamase domain-containing protein</fullName>
    </recommendedName>
</protein>
<dbReference type="PANTHER" id="PTHR46018">
    <property type="entry name" value="ZINC PHOSPHODIESTERASE ELAC PROTEIN 1"/>
    <property type="match status" value="1"/>
</dbReference>
<accession>A0ABX2ZWD2</accession>
<dbReference type="Gene3D" id="3.60.15.10">
    <property type="entry name" value="Ribonuclease Z/Hydroxyacylglutathione hydrolase-like"/>
    <property type="match status" value="1"/>
</dbReference>
<evidence type="ECO:0000313" key="3">
    <source>
        <dbReference type="EMBL" id="ODN40924.1"/>
    </source>
</evidence>
<dbReference type="PANTHER" id="PTHR46018:SF2">
    <property type="entry name" value="ZINC PHOSPHODIESTERASE ELAC PROTEIN 1"/>
    <property type="match status" value="1"/>
</dbReference>
<gene>
    <name evidence="3" type="ORF">BGC07_19020</name>
</gene>
<keyword evidence="1" id="KW-0378">Hydrolase</keyword>
<dbReference type="Pfam" id="PF12706">
    <property type="entry name" value="Lactamase_B_2"/>
    <property type="match status" value="1"/>
</dbReference>
<comment type="caution">
    <text evidence="3">The sequence shown here is derived from an EMBL/GenBank/DDBJ whole genome shotgun (WGS) entry which is preliminary data.</text>
</comment>
<organism evidence="3 4">
    <name type="scientific">Piscirickettsia litoralis</name>
    <dbReference type="NCBI Taxonomy" id="1891921"/>
    <lineage>
        <taxon>Bacteria</taxon>
        <taxon>Pseudomonadati</taxon>
        <taxon>Pseudomonadota</taxon>
        <taxon>Gammaproteobacteria</taxon>
        <taxon>Thiotrichales</taxon>
        <taxon>Piscirickettsiaceae</taxon>
        <taxon>Piscirickettsia</taxon>
    </lineage>
</organism>
<dbReference type="CDD" id="cd07719">
    <property type="entry name" value="arylsulfatase_AtsA-like_MBL-fold"/>
    <property type="match status" value="1"/>
</dbReference>
<dbReference type="EMBL" id="MDTU01000012">
    <property type="protein sequence ID" value="ODN40924.1"/>
    <property type="molecule type" value="Genomic_DNA"/>
</dbReference>
<feature type="domain" description="Metallo-beta-lactamase" evidence="2">
    <location>
        <begin position="85"/>
        <end position="306"/>
    </location>
</feature>
<sequence>MDEIHQIVHYNFTQYLLLGVHHMKKLLFIFAFMFVISCQNVISAKLPDDGNLHIYFCGTGVPNPSNQWLRHPACLAISYEKKLFLIDTGAGSSLRLGEIGLPVGKISRVFLTHLHSDHFAGLGSIINESWAFGRKSELNVYGPYGLNQVLNGIKDSYQPDTWFRSINQQGLLNPNLSHATGNIIDIGTEKSKLVWSDKTLSITAYPVHHEPVFPAFGYMLKYKSCKIFVTGDTHVFEAEQEMFNNADVVISEAMSRPLQEERLKKSKKISESQYEHWKRDDHYHSDTIDLAKLAEKAKVKHLYLTHLIPSISESEADKAKFTAGMKNYYSGILNVADDMDEIIIKSNGSGSCEVKNIKVNKVKG</sequence>
<dbReference type="InterPro" id="IPR044094">
    <property type="entry name" value="AtsA-like_MBL-fold"/>
</dbReference>
<keyword evidence="4" id="KW-1185">Reference proteome</keyword>